<dbReference type="SUPFAM" id="SSF54843">
    <property type="entry name" value="Ribosomal protein L22"/>
    <property type="match status" value="1"/>
</dbReference>
<dbReference type="AlphaFoldDB" id="A0A9D2HCK1"/>
<dbReference type="InterPro" id="IPR036394">
    <property type="entry name" value="Ribosomal_uL22_sf"/>
</dbReference>
<dbReference type="GO" id="GO:0006412">
    <property type="term" value="P:translation"/>
    <property type="evidence" value="ECO:0007669"/>
    <property type="project" value="UniProtKB-UniRule"/>
</dbReference>
<evidence type="ECO:0000256" key="1">
    <source>
        <dbReference type="ARBA" id="ARBA00009451"/>
    </source>
</evidence>
<dbReference type="NCBIfam" id="TIGR01044">
    <property type="entry name" value="rplV_bact"/>
    <property type="match status" value="1"/>
</dbReference>
<evidence type="ECO:0000256" key="8">
    <source>
        <dbReference type="RuleBase" id="RU004005"/>
    </source>
</evidence>
<organism evidence="11 12">
    <name type="scientific">Candidatus Mailhella merdigallinarum</name>
    <dbReference type="NCBI Taxonomy" id="2838658"/>
    <lineage>
        <taxon>Bacteria</taxon>
        <taxon>Pseudomonadati</taxon>
        <taxon>Thermodesulfobacteriota</taxon>
        <taxon>Desulfovibrionia</taxon>
        <taxon>Desulfovibrionales</taxon>
        <taxon>Desulfovibrionaceae</taxon>
        <taxon>Mailhella</taxon>
    </lineage>
</organism>
<dbReference type="Gene3D" id="3.90.470.10">
    <property type="entry name" value="Ribosomal protein L22/L17"/>
    <property type="match status" value="1"/>
</dbReference>
<dbReference type="EMBL" id="DXAN01000003">
    <property type="protein sequence ID" value="HJA07984.1"/>
    <property type="molecule type" value="Genomic_DNA"/>
</dbReference>
<reference evidence="11" key="1">
    <citation type="journal article" date="2021" name="PeerJ">
        <title>Extensive microbial diversity within the chicken gut microbiome revealed by metagenomics and culture.</title>
        <authorList>
            <person name="Gilroy R."/>
            <person name="Ravi A."/>
            <person name="Getino M."/>
            <person name="Pursley I."/>
            <person name="Horton D.L."/>
            <person name="Alikhan N.F."/>
            <person name="Baker D."/>
            <person name="Gharbi K."/>
            <person name="Hall N."/>
            <person name="Watson M."/>
            <person name="Adriaenssens E.M."/>
            <person name="Foster-Nyarko E."/>
            <person name="Jarju S."/>
            <person name="Secka A."/>
            <person name="Antonio M."/>
            <person name="Oren A."/>
            <person name="Chaudhuri R.R."/>
            <person name="La Ragione R."/>
            <person name="Hildebrand F."/>
            <person name="Pallen M.J."/>
        </authorList>
    </citation>
    <scope>NUCLEOTIDE SEQUENCE</scope>
    <source>
        <strain evidence="11">CHK186-16707</strain>
    </source>
</reference>
<evidence type="ECO:0000256" key="2">
    <source>
        <dbReference type="ARBA" id="ARBA00022730"/>
    </source>
</evidence>
<comment type="function">
    <text evidence="7">The globular domain of the protein is located near the polypeptide exit tunnel on the outside of the subunit, while an extended beta-hairpin is found that lines the wall of the exit tunnel in the center of the 70S ribosome.</text>
</comment>
<dbReference type="Proteomes" id="UP000824225">
    <property type="component" value="Unassembled WGS sequence"/>
</dbReference>
<name>A0A9D2HCK1_9BACT</name>
<proteinExistence type="inferred from homology"/>
<evidence type="ECO:0000256" key="3">
    <source>
        <dbReference type="ARBA" id="ARBA00022884"/>
    </source>
</evidence>
<dbReference type="InterPro" id="IPR005727">
    <property type="entry name" value="Ribosomal_uL22_bac/chlpt-type"/>
</dbReference>
<dbReference type="PROSITE" id="PS00464">
    <property type="entry name" value="RIBOSOMAL_L22"/>
    <property type="match status" value="1"/>
</dbReference>
<evidence type="ECO:0000256" key="4">
    <source>
        <dbReference type="ARBA" id="ARBA00022980"/>
    </source>
</evidence>
<reference evidence="11" key="2">
    <citation type="submission" date="2021-04" db="EMBL/GenBank/DDBJ databases">
        <authorList>
            <person name="Gilroy R."/>
        </authorList>
    </citation>
    <scope>NUCLEOTIDE SEQUENCE</scope>
    <source>
        <strain evidence="11">CHK186-16707</strain>
    </source>
</reference>
<dbReference type="HAMAP" id="MF_01331_B">
    <property type="entry name" value="Ribosomal_uL22_B"/>
    <property type="match status" value="1"/>
</dbReference>
<keyword evidence="3 7" id="KW-0694">RNA-binding</keyword>
<dbReference type="GO" id="GO:0003735">
    <property type="term" value="F:structural constituent of ribosome"/>
    <property type="evidence" value="ECO:0007669"/>
    <property type="project" value="InterPro"/>
</dbReference>
<evidence type="ECO:0000313" key="11">
    <source>
        <dbReference type="EMBL" id="HJA07984.1"/>
    </source>
</evidence>
<dbReference type="PANTHER" id="PTHR13501">
    <property type="entry name" value="CHLOROPLAST 50S RIBOSOMAL PROTEIN L22-RELATED"/>
    <property type="match status" value="1"/>
</dbReference>
<dbReference type="GO" id="GO:0019843">
    <property type="term" value="F:rRNA binding"/>
    <property type="evidence" value="ECO:0007669"/>
    <property type="project" value="UniProtKB-UniRule"/>
</dbReference>
<accession>A0A9D2HCK1</accession>
<evidence type="ECO:0000256" key="6">
    <source>
        <dbReference type="ARBA" id="ARBA00035207"/>
    </source>
</evidence>
<comment type="subunit">
    <text evidence="7 9">Part of the 50S ribosomal subunit.</text>
</comment>
<evidence type="ECO:0000256" key="10">
    <source>
        <dbReference type="RuleBase" id="RU004008"/>
    </source>
</evidence>
<dbReference type="PANTHER" id="PTHR13501:SF8">
    <property type="entry name" value="LARGE RIBOSOMAL SUBUNIT PROTEIN UL22M"/>
    <property type="match status" value="1"/>
</dbReference>
<keyword evidence="5 7" id="KW-0687">Ribonucleoprotein</keyword>
<evidence type="ECO:0000256" key="9">
    <source>
        <dbReference type="RuleBase" id="RU004006"/>
    </source>
</evidence>
<gene>
    <name evidence="7 11" type="primary">rplV</name>
    <name evidence="11" type="ORF">H9962_02160</name>
</gene>
<dbReference type="CDD" id="cd00336">
    <property type="entry name" value="Ribosomal_L22"/>
    <property type="match status" value="1"/>
</dbReference>
<dbReference type="GO" id="GO:0022625">
    <property type="term" value="C:cytosolic large ribosomal subunit"/>
    <property type="evidence" value="ECO:0007669"/>
    <property type="project" value="TreeGrafter"/>
</dbReference>
<keyword evidence="2 7" id="KW-0699">rRNA-binding</keyword>
<dbReference type="InterPro" id="IPR018260">
    <property type="entry name" value="Ribosomal_uL22_CS"/>
</dbReference>
<evidence type="ECO:0000313" key="12">
    <source>
        <dbReference type="Proteomes" id="UP000824225"/>
    </source>
</evidence>
<evidence type="ECO:0000256" key="7">
    <source>
        <dbReference type="HAMAP-Rule" id="MF_01331"/>
    </source>
</evidence>
<comment type="similarity">
    <text evidence="1 7 8">Belongs to the universal ribosomal protein uL22 family.</text>
</comment>
<protein>
    <recommendedName>
        <fullName evidence="6 7">Large ribosomal subunit protein uL22</fullName>
    </recommendedName>
</protein>
<dbReference type="Pfam" id="PF00237">
    <property type="entry name" value="Ribosomal_L22"/>
    <property type="match status" value="1"/>
</dbReference>
<dbReference type="InterPro" id="IPR047867">
    <property type="entry name" value="Ribosomal_uL22_bac/org-type"/>
</dbReference>
<evidence type="ECO:0000256" key="5">
    <source>
        <dbReference type="ARBA" id="ARBA00023274"/>
    </source>
</evidence>
<comment type="function">
    <text evidence="7 10">This protein binds specifically to 23S rRNA; its binding is stimulated by other ribosomal proteins, e.g., L4, L17, and L20. It is important during the early stages of 50S assembly. It makes multiple contacts with different domains of the 23S rRNA in the assembled 50S subunit and ribosome.</text>
</comment>
<dbReference type="InterPro" id="IPR001063">
    <property type="entry name" value="Ribosomal_uL22"/>
</dbReference>
<sequence>MESKAIAKFQRVSPRKTRLVASNVKGLPVEEALNQLKFTPNKPAGVLFAVVRSALANAAQFPGIDVDSMYVKDVVVNEGPTWKRFMPRSQGRAMHIRKRTSHITVILAEGQE</sequence>
<keyword evidence="4 7" id="KW-0689">Ribosomal protein</keyword>
<comment type="caution">
    <text evidence="11">The sequence shown here is derived from an EMBL/GenBank/DDBJ whole genome shotgun (WGS) entry which is preliminary data.</text>
</comment>